<gene>
    <name evidence="3" type="ORF">MS3_00010299</name>
</gene>
<dbReference type="PROSITE" id="PS50082">
    <property type="entry name" value="WD_REPEATS_2"/>
    <property type="match status" value="1"/>
</dbReference>
<dbReference type="EMBL" id="AMPZ03000002">
    <property type="protein sequence ID" value="KAH9589833.1"/>
    <property type="molecule type" value="Genomic_DNA"/>
</dbReference>
<dbReference type="PANTHER" id="PTHR45532">
    <property type="entry name" value="WD REPEAT-CONTAINING PROTEIN 97"/>
    <property type="match status" value="1"/>
</dbReference>
<feature type="region of interest" description="Disordered" evidence="2">
    <location>
        <begin position="1287"/>
        <end position="1307"/>
    </location>
</feature>
<keyword evidence="4" id="KW-1185">Reference proteome</keyword>
<dbReference type="GeneID" id="58546293"/>
<dbReference type="PANTHER" id="PTHR45532:SF1">
    <property type="entry name" value="WD REPEAT-CONTAINING PROTEIN 97"/>
    <property type="match status" value="1"/>
</dbReference>
<reference evidence="3" key="3">
    <citation type="submission" date="2021-06" db="EMBL/GenBank/DDBJ databases">
        <title>Chromosome-level genome assembly for S. haematobium.</title>
        <authorList>
            <person name="Stroehlein A.J."/>
        </authorList>
    </citation>
    <scope>NUCLEOTIDE SEQUENCE</scope>
</reference>
<proteinExistence type="predicted"/>
<protein>
    <submittedName>
        <fullName evidence="3">Uncharacterized protein</fullName>
    </submittedName>
</protein>
<dbReference type="PROSITE" id="PS50007">
    <property type="entry name" value="PIPLC_X_DOMAIN"/>
    <property type="match status" value="1"/>
</dbReference>
<reference evidence="3" key="1">
    <citation type="journal article" date="2012" name="Nat. Genet.">
        <title>Whole-genome sequence of Schistosoma haematobium.</title>
        <authorList>
            <person name="Young N.D."/>
            <person name="Jex A.R."/>
            <person name="Li B."/>
            <person name="Liu S."/>
            <person name="Yang L."/>
            <person name="Xiong Z."/>
            <person name="Li Y."/>
            <person name="Cantacessi C."/>
            <person name="Hall R.S."/>
            <person name="Xu X."/>
            <person name="Chen F."/>
            <person name="Wu X."/>
            <person name="Zerlotini A."/>
            <person name="Oliveira G."/>
            <person name="Hofmann A."/>
            <person name="Zhang G."/>
            <person name="Fang X."/>
            <person name="Kang Y."/>
            <person name="Campbell B.E."/>
            <person name="Loukas A."/>
            <person name="Ranganathan S."/>
            <person name="Rollinson D."/>
            <person name="Rinaldi G."/>
            <person name="Brindley P.J."/>
            <person name="Yang H."/>
            <person name="Wang J."/>
            <person name="Wang J."/>
            <person name="Gasser R.B."/>
        </authorList>
    </citation>
    <scope>NUCLEOTIDE SEQUENCE</scope>
</reference>
<reference evidence="3" key="2">
    <citation type="journal article" date="2019" name="Gigascience">
        <title>High-quality Schistosoma haematobium genome achieved by single-molecule and long-range sequencing.</title>
        <authorList>
            <person name="Stroehlein A.J."/>
            <person name="Korhonen P.K."/>
            <person name="Chong T.M."/>
            <person name="Lim Y.L."/>
            <person name="Chan K.G."/>
            <person name="Webster B."/>
            <person name="Rollinson D."/>
            <person name="Brindley P.J."/>
            <person name="Gasser R.B."/>
            <person name="Young N.D."/>
        </authorList>
    </citation>
    <scope>NUCLEOTIDE SEQUENCE</scope>
</reference>
<feature type="repeat" description="WD" evidence="1">
    <location>
        <begin position="248"/>
        <end position="289"/>
    </location>
</feature>
<dbReference type="InterPro" id="IPR036322">
    <property type="entry name" value="WD40_repeat_dom_sf"/>
</dbReference>
<dbReference type="RefSeq" id="XP_035585591.2">
    <property type="nucleotide sequence ID" value="XM_035730389.2"/>
</dbReference>
<reference evidence="3" key="4">
    <citation type="journal article" date="2022" name="PLoS Pathog.">
        <title>Chromosome-level genome of Schistosoma haematobium underpins genome-wide explorations of molecular variation.</title>
        <authorList>
            <person name="Stroehlein A.J."/>
            <person name="Korhonen P.K."/>
            <person name="Lee V.V."/>
            <person name="Ralph S.A."/>
            <person name="Mentink-Kane M."/>
            <person name="You H."/>
            <person name="McManus D.P."/>
            <person name="Tchuente L.T."/>
            <person name="Stothard J.R."/>
            <person name="Kaur P."/>
            <person name="Dudchenko O."/>
            <person name="Aiden E.L."/>
            <person name="Yang B."/>
            <person name="Yang H."/>
            <person name="Emery A.M."/>
            <person name="Webster B.L."/>
            <person name="Brindley P.J."/>
            <person name="Rollinson D."/>
            <person name="Chang B.C.H."/>
            <person name="Gasser R.B."/>
            <person name="Young N.D."/>
        </authorList>
    </citation>
    <scope>NUCLEOTIDE SEQUENCE</scope>
</reference>
<accession>A0A922S1C6</accession>
<feature type="compositionally biased region" description="Polar residues" evidence="2">
    <location>
        <begin position="1287"/>
        <end position="1298"/>
    </location>
</feature>
<dbReference type="Gene3D" id="2.130.10.10">
    <property type="entry name" value="YVTN repeat-like/Quinoprotein amine dehydrogenase"/>
    <property type="match status" value="1"/>
</dbReference>
<keyword evidence="1" id="KW-0853">WD repeat</keyword>
<evidence type="ECO:0000256" key="2">
    <source>
        <dbReference type="SAM" id="MobiDB-lite"/>
    </source>
</evidence>
<dbReference type="InterPro" id="IPR015943">
    <property type="entry name" value="WD40/YVTN_repeat-like_dom_sf"/>
</dbReference>
<feature type="region of interest" description="Disordered" evidence="2">
    <location>
        <begin position="1089"/>
        <end position="1111"/>
    </location>
</feature>
<dbReference type="SUPFAM" id="SSF50978">
    <property type="entry name" value="WD40 repeat-like"/>
    <property type="match status" value="1"/>
</dbReference>
<name>A0A922S1C6_SCHHA</name>
<organism evidence="3 4">
    <name type="scientific">Schistosoma haematobium</name>
    <name type="common">Blood fluke</name>
    <dbReference type="NCBI Taxonomy" id="6185"/>
    <lineage>
        <taxon>Eukaryota</taxon>
        <taxon>Metazoa</taxon>
        <taxon>Spiralia</taxon>
        <taxon>Lophotrochozoa</taxon>
        <taxon>Platyhelminthes</taxon>
        <taxon>Trematoda</taxon>
        <taxon>Digenea</taxon>
        <taxon>Strigeidida</taxon>
        <taxon>Schistosomatoidea</taxon>
        <taxon>Schistosomatidae</taxon>
        <taxon>Schistosoma</taxon>
    </lineage>
</organism>
<evidence type="ECO:0000256" key="1">
    <source>
        <dbReference type="PROSITE-ProRule" id="PRU00221"/>
    </source>
</evidence>
<evidence type="ECO:0000313" key="3">
    <source>
        <dbReference type="EMBL" id="KAH9589833.1"/>
    </source>
</evidence>
<evidence type="ECO:0000313" key="4">
    <source>
        <dbReference type="Proteomes" id="UP000471633"/>
    </source>
</evidence>
<dbReference type="CTD" id="58546293"/>
<dbReference type="Proteomes" id="UP000471633">
    <property type="component" value="Unassembled WGS sequence"/>
</dbReference>
<sequence>MQVLYLPRENERIAIKTPSSIKFYDLKEFKLMNEVLLTENKNKNAFSQSYNRLAYASKVDVFIGWKPGGNTLWPLSCENLENIGIPSTTKNQLIGVFSNFDSGSIFSLEIRSFKTFSNDYCWIIFARNWQFQFTEIQLIPNKCVPVLILKDCTSFSFPTCQEELFTKIMTCPLLGTLLETYEFPSELISFEEKCSHNCKLLIAWKCSAWLRCMQFNRYFSSISHNSDCDETDGKLLETINFQTFENAMINHRSQITAVLYISSLNILITGDRCGTIKTWNTDQVQLTVLHGHLGEIIHFSSHRWDLIRPQKFYSTSPSFVSISKDGLMKCWQLWQSDYVYLKNDGSEFSNPSRIVSDNGTKENTIKEVDSRQTLMNLYSKVLSTKTSASHSVHTIHDITVKRDTGELFLVGVYEDINSCKIHEERQQEYYLEHWTISEPCSPMAEFPQTVKNISFIRLNDLYDIVNPKANKSSNLAEYQNDNSINISVVICEGKPGSVHLLSTLDGSILTTAVCEDTVEDATWHWMLEKLFILQSNGDIAVFSTCSRPCNLLSIWSSSDHDVFYRGPLLLYPVHCPDYFKLFLEDDKSSDCLPPVILLLLVGQSDGSLAVLCTKEGVVMSTAPKYSTTKSSNNPPEVDQKQHISSIRSNPIFGRLYIITLDGTLKVWQLITPLPIGVQIQKQDIFQRNKPNLRAYFTRFPFKIINNTDIYCIYTAKNYSFPKVKETDINCVTNSCCYNVVCAEVANPGDTYSMFNFITSRYFDSAYLNHENTALVKDICIGLTNISMLNKRFEKSPMIEQIFLTVTTDPVERENLYLKVWQTTFDYNMGNDYHVRNSNSLKRTSTKALQRLQMLVDSGDTNIVCLKCNLQLINTLRLPFPTGPRISKAVCRIVGIQLNGDILLTINNSVYLLHYKTLNKYFKLRSYLLNLMNRSTENKMIPEILQNVIRRREWNVDGLKKMNDVTLSLICNIRQPIDFSLEEKLAAQNLSEKSQMLTKLKERDLDLKEISQIKFLKTLSKRRSHIDCASMQEARRIAFNNYYEKILSRQCLNLTSYSKELYNEEDEDITLLKEKLITMEQTYSQIQTEASTKKNLGKTSKEKLTKHRKTDKKQKLLQASEDLSFVKPQETIKLPIITNNKESDLLLNQRINGFFPKVILLESGRSKYGWAPNSLLLRKYYSGITHSGVDDKRNANEVNWADVEARLARSGINGLQSTLTSDSSIGWIVESDKELTMFSKEMSDGDITDENTDKKLLASRFRDINNPMNTLFSISTLQNEISTEIEQSQMSITEKSTPSSKKREALAKSDLKQSYLKETDLLSNLIERQAPGRPKYERENTVFLTEFRNTDSPGKIDIFVLPEFLQSFRNSRWLSIMGLLNGQEPEGWSDFNAGSNVDCFIHWLFWTNIIPKLCLQATSPSTEDEDPYLCQTVSQFCTDFKTLYTDHQLSDKYIPELHHCLTGCVINELGKTVEFKEWKMLEAVSTLLITLGFHDIDTVVILLVLYVNVLLNTEKNDPQVPGEIKNANLTHYIHRSLQSLGFQIKYCNYLEEELSKLGNIERNVKITPPKKVIHLHDCIHLVENIEILNCWIKFYRLLSVWLENWFRQSSEIASKNKSSKLGNQLKSILHTTNNSATKIKSINREVKWSKNTNEFREEFITSDGIQALNTFVNWCHEQRLLKLREQAKVEQLHFDKLKQQLNETEKETVIQMKNVNKDDDIQQHKVVMLLPPLNELERCVVRLGESHVTERRKCCKTKNILQPWINNVQQTKHGDIMKSQSLRDPTQPSYAQPWISYKNALTGHFPPKIHIKPTECNILPFDRHQPFKETLKQKLSEIETLQVNVTNSKKRNISKHIIPCVINEMDSKDLDNYHKFLCSLIYDEEKRSNSVVHWFIPIMSSCLLPLPMKQRKLPHLCLKLPYEKIEHDGDDYGEEEREMLTKNSFRISDDLSTEFMLTP</sequence>
<dbReference type="KEGG" id="shx:MS3_00010299"/>
<dbReference type="InterPro" id="IPR001680">
    <property type="entry name" value="WD40_rpt"/>
</dbReference>
<comment type="caution">
    <text evidence="3">The sequence shown here is derived from an EMBL/GenBank/DDBJ whole genome shotgun (WGS) entry which is preliminary data.</text>
</comment>